<evidence type="ECO:0000313" key="3">
    <source>
        <dbReference type="Proteomes" id="UP000830729"/>
    </source>
</evidence>
<geneLocation type="plasmid" evidence="2 3">
    <name>unnamed1</name>
</geneLocation>
<dbReference type="GeneID" id="72187537"/>
<dbReference type="InterPro" id="IPR036388">
    <property type="entry name" value="WH-like_DNA-bd_sf"/>
</dbReference>
<keyword evidence="2" id="KW-0614">Plasmid</keyword>
<dbReference type="PANTHER" id="PTHR34293">
    <property type="entry name" value="HTH-TYPE TRANSCRIPTIONAL REGULATOR TRMBL2"/>
    <property type="match status" value="1"/>
</dbReference>
<dbReference type="Pfam" id="PF01978">
    <property type="entry name" value="TrmB"/>
    <property type="match status" value="1"/>
</dbReference>
<dbReference type="InterPro" id="IPR051797">
    <property type="entry name" value="TrmB-like"/>
</dbReference>
<dbReference type="InterPro" id="IPR036390">
    <property type="entry name" value="WH_DNA-bd_sf"/>
</dbReference>
<name>A0A8U0I0L2_9EURY</name>
<dbReference type="PANTHER" id="PTHR34293:SF1">
    <property type="entry name" value="HTH-TYPE TRANSCRIPTIONAL REGULATOR TRMBL2"/>
    <property type="match status" value="1"/>
</dbReference>
<dbReference type="RefSeq" id="WP_248652484.1">
    <property type="nucleotide sequence ID" value="NZ_CP096660.1"/>
</dbReference>
<dbReference type="Proteomes" id="UP000830729">
    <property type="component" value="Plasmid unnamed1"/>
</dbReference>
<keyword evidence="3" id="KW-1185">Reference proteome</keyword>
<gene>
    <name evidence="2" type="ORF">M0R89_20020</name>
</gene>
<organism evidence="2 3">
    <name type="scientific">Halorussus limi</name>
    <dbReference type="NCBI Taxonomy" id="2938695"/>
    <lineage>
        <taxon>Archaea</taxon>
        <taxon>Methanobacteriati</taxon>
        <taxon>Methanobacteriota</taxon>
        <taxon>Stenosarchaea group</taxon>
        <taxon>Halobacteria</taxon>
        <taxon>Halobacteriales</taxon>
        <taxon>Haladaptataceae</taxon>
        <taxon>Halorussus</taxon>
    </lineage>
</organism>
<sequence length="266" mass="29643">MVDNDKQEQAAGLLQQLGLKEYEAKCFVALTRKDTATAKEISEIADVPRTRVYDAIRVLEAQGLVEIQHTNPRQYRAVPLEEAAKTLRRQYETRVDELEETLNDIEPANPSGQKVTHEVWSLSGTEGITSRTLQLVDDAESEIVFVVSSPSVVTDELLDRLNEATERDVPVLVGTATAALREELREKVPGAEVFESQLDWLHDESEDEVAIGRMLLVDREAILLSSIHEDGQTEQAIFGRGFENGLVVITRRLMATGLAALRDHRG</sequence>
<dbReference type="KEGG" id="halx:M0R89_20020"/>
<dbReference type="SUPFAM" id="SSF46785">
    <property type="entry name" value="Winged helix' DNA-binding domain"/>
    <property type="match status" value="1"/>
</dbReference>
<dbReference type="InterPro" id="IPR002831">
    <property type="entry name" value="Tscrpt_reg_TrmB_N"/>
</dbReference>
<reference evidence="2 3" key="1">
    <citation type="submission" date="2022-04" db="EMBL/GenBank/DDBJ databases">
        <title>Diverse halophilic archaea isolated from saline environments.</title>
        <authorList>
            <person name="Cui H.-L."/>
        </authorList>
    </citation>
    <scope>NUCLEOTIDE SEQUENCE [LARGE SCALE GENOMIC DNA]</scope>
    <source>
        <strain evidence="2 3">XZYJT49</strain>
        <plasmid evidence="2 3">unnamed1</plasmid>
    </source>
</reference>
<evidence type="ECO:0000259" key="1">
    <source>
        <dbReference type="Pfam" id="PF01978"/>
    </source>
</evidence>
<evidence type="ECO:0000313" key="2">
    <source>
        <dbReference type="EMBL" id="UPV76451.1"/>
    </source>
</evidence>
<dbReference type="Gene3D" id="1.10.10.10">
    <property type="entry name" value="Winged helix-like DNA-binding domain superfamily/Winged helix DNA-binding domain"/>
    <property type="match status" value="1"/>
</dbReference>
<dbReference type="AlphaFoldDB" id="A0A8U0I0L2"/>
<accession>A0A8U0I0L2</accession>
<proteinExistence type="predicted"/>
<dbReference type="EMBL" id="CP096660">
    <property type="protein sequence ID" value="UPV76451.1"/>
    <property type="molecule type" value="Genomic_DNA"/>
</dbReference>
<protein>
    <submittedName>
        <fullName evidence="2">TrmB family transcriptional regulator</fullName>
    </submittedName>
</protein>
<feature type="domain" description="Transcription regulator TrmB N-terminal" evidence="1">
    <location>
        <begin position="14"/>
        <end position="81"/>
    </location>
</feature>